<gene>
    <name evidence="3" type="ORF">CPB83DRAFT_796037</name>
</gene>
<protein>
    <recommendedName>
        <fullName evidence="2">DUF6589 domain-containing protein</fullName>
    </recommendedName>
</protein>
<evidence type="ECO:0000259" key="2">
    <source>
        <dbReference type="Pfam" id="PF20231"/>
    </source>
</evidence>
<organism evidence="3 4">
    <name type="scientific">Crepidotus variabilis</name>
    <dbReference type="NCBI Taxonomy" id="179855"/>
    <lineage>
        <taxon>Eukaryota</taxon>
        <taxon>Fungi</taxon>
        <taxon>Dikarya</taxon>
        <taxon>Basidiomycota</taxon>
        <taxon>Agaricomycotina</taxon>
        <taxon>Agaricomycetes</taxon>
        <taxon>Agaricomycetidae</taxon>
        <taxon>Agaricales</taxon>
        <taxon>Agaricineae</taxon>
        <taxon>Crepidotaceae</taxon>
        <taxon>Crepidotus</taxon>
    </lineage>
</organism>
<dbReference type="OrthoDB" id="4743193at2759"/>
<sequence>MAKIDSSSIMATYAVFSDSTDDILNHLESKNLTIPTFIKRVLQRENGCPTRQLIIDTAPELCQTLYAAAPSNIFSWAFDLVTEVVCGEVVKLTGAHEGLHFNMSKATSRYLEGSFMQEAAAKMEEKGPWLWRLVGSLLDSNPRRRRVEGSDRRDVRTLQDPLATEGDLGEIGGDSMEMPRDGAPNAKKKLTKRQKRAAERNSALLLIVSSASTIVFAIFLQSTNENCNYLQSILGLFYHSTSVPEKVIDMLAHAGLSVSLTSIQRGIKRLSRQADQKIRASVQTMKTAFAYDNFDVNFRTEQPTLEHTSTFVSATSATAIPLYDIVNSPENILRCSQALWMKDPLNPSPLAIPIQLDVSELLQYHKESSTRRNTATLSPRLMVFAWHIRDILIQHHPAFKKFNSVNGQPEEVNKIPLHKTTQIPCRAMDIKESTPDGNIAVMDCLFDQGGIGEPD</sequence>
<dbReference type="AlphaFoldDB" id="A0A9P6JMG2"/>
<accession>A0A9P6JMG2</accession>
<comment type="caution">
    <text evidence="3">The sequence shown here is derived from an EMBL/GenBank/DDBJ whole genome shotgun (WGS) entry which is preliminary data.</text>
</comment>
<evidence type="ECO:0000256" key="1">
    <source>
        <dbReference type="SAM" id="MobiDB-lite"/>
    </source>
</evidence>
<feature type="region of interest" description="Disordered" evidence="1">
    <location>
        <begin position="164"/>
        <end position="194"/>
    </location>
</feature>
<keyword evidence="4" id="KW-1185">Reference proteome</keyword>
<reference evidence="3" key="1">
    <citation type="submission" date="2020-11" db="EMBL/GenBank/DDBJ databases">
        <authorList>
            <consortium name="DOE Joint Genome Institute"/>
            <person name="Ahrendt S."/>
            <person name="Riley R."/>
            <person name="Andreopoulos W."/>
            <person name="Labutti K."/>
            <person name="Pangilinan J."/>
            <person name="Ruiz-Duenas F.J."/>
            <person name="Barrasa J.M."/>
            <person name="Sanchez-Garcia M."/>
            <person name="Camarero S."/>
            <person name="Miyauchi S."/>
            <person name="Serrano A."/>
            <person name="Linde D."/>
            <person name="Babiker R."/>
            <person name="Drula E."/>
            <person name="Ayuso-Fernandez I."/>
            <person name="Pacheco R."/>
            <person name="Padilla G."/>
            <person name="Ferreira P."/>
            <person name="Barriuso J."/>
            <person name="Kellner H."/>
            <person name="Castanera R."/>
            <person name="Alfaro M."/>
            <person name="Ramirez L."/>
            <person name="Pisabarro A.G."/>
            <person name="Kuo A."/>
            <person name="Tritt A."/>
            <person name="Lipzen A."/>
            <person name="He G."/>
            <person name="Yan M."/>
            <person name="Ng V."/>
            <person name="Cullen D."/>
            <person name="Martin F."/>
            <person name="Rosso M.-N."/>
            <person name="Henrissat B."/>
            <person name="Hibbett D."/>
            <person name="Martinez A.T."/>
            <person name="Grigoriev I.V."/>
        </authorList>
    </citation>
    <scope>NUCLEOTIDE SEQUENCE</scope>
    <source>
        <strain evidence="3">CBS 506.95</strain>
    </source>
</reference>
<dbReference type="InterPro" id="IPR046496">
    <property type="entry name" value="DUF6589"/>
</dbReference>
<dbReference type="Pfam" id="PF20231">
    <property type="entry name" value="DUF6589"/>
    <property type="match status" value="1"/>
</dbReference>
<feature type="non-terminal residue" evidence="3">
    <location>
        <position position="455"/>
    </location>
</feature>
<proteinExistence type="predicted"/>
<name>A0A9P6JMG2_9AGAR</name>
<feature type="domain" description="DUF6589" evidence="2">
    <location>
        <begin position="382"/>
        <end position="454"/>
    </location>
</feature>
<evidence type="ECO:0000313" key="3">
    <source>
        <dbReference type="EMBL" id="KAF9525695.1"/>
    </source>
</evidence>
<evidence type="ECO:0000313" key="4">
    <source>
        <dbReference type="Proteomes" id="UP000807306"/>
    </source>
</evidence>
<dbReference type="Proteomes" id="UP000807306">
    <property type="component" value="Unassembled WGS sequence"/>
</dbReference>
<dbReference type="EMBL" id="MU157881">
    <property type="protein sequence ID" value="KAF9525695.1"/>
    <property type="molecule type" value="Genomic_DNA"/>
</dbReference>